<proteinExistence type="predicted"/>
<dbReference type="AlphaFoldDB" id="B5RP13"/>
<reference evidence="1 2" key="1">
    <citation type="journal article" date="2008" name="PLoS Genet.">
        <title>The genome of Borrelia recurrentis, the agent of deadly louse-borne relapsing fever, is a degraded subset of tick-borne Borrelia duttonii.</title>
        <authorList>
            <person name="Lescot M."/>
            <person name="Audic S."/>
            <person name="Robert C."/>
            <person name="Nguyen T.T."/>
            <person name="Blanc G."/>
            <person name="Cutler S.J."/>
            <person name="Wincker P."/>
            <person name="Couloux A."/>
            <person name="Claverie J.-M."/>
            <person name="Raoult D."/>
            <person name="Drancourt M."/>
        </authorList>
    </citation>
    <scope>NUCLEOTIDE SEQUENCE [LARGE SCALE GENOMIC DNA]</scope>
    <source>
        <strain evidence="1 2">Ly</strain>
    </source>
</reference>
<evidence type="ECO:0000313" key="1">
    <source>
        <dbReference type="EMBL" id="ACH94099.1"/>
    </source>
</evidence>
<organism evidence="1 2">
    <name type="scientific">Borrelia duttonii (strain Ly)</name>
    <dbReference type="NCBI Taxonomy" id="412419"/>
    <lineage>
        <taxon>Bacteria</taxon>
        <taxon>Pseudomonadati</taxon>
        <taxon>Spirochaetota</taxon>
        <taxon>Spirochaetia</taxon>
        <taxon>Spirochaetales</taxon>
        <taxon>Borreliaceae</taxon>
        <taxon>Borrelia</taxon>
    </lineage>
</organism>
<dbReference type="HOGENOM" id="CLU_105327_0_0_12"/>
<geneLocation type="plasmid" evidence="1 2">
    <name>pl36</name>
</geneLocation>
<keyword evidence="1" id="KW-0614">Plasmid</keyword>
<dbReference type="Proteomes" id="UP000000611">
    <property type="component" value="Plasmid pl36"/>
</dbReference>
<sequence length="185" mass="22156">MNKNRIILTLCSMLFLYNCNVNTPNNKFKNAKLQEQAVTLTNDEQHKFNLLMNKIDQSLKTHTFLSKKSNSNAIEKYQKFRNWILNDTKKQKELSNSFSKAYNSFKNTRQAFPTNNAIEQHVNNALNFHQNSGYSNNTYEISQYDDINHNNIIEIFEDNNTNEKIFQRLKEEFQYDYRITFRWKN</sequence>
<dbReference type="RefSeq" id="WP_012539498.1">
    <property type="nucleotide sequence ID" value="NC_011249.1"/>
</dbReference>
<dbReference type="KEGG" id="bdu:BDU_6012"/>
<name>B5RP13_BORDL</name>
<protein>
    <submittedName>
        <fullName evidence="1">ORFk-like protein</fullName>
    </submittedName>
</protein>
<gene>
    <name evidence="1" type="ordered locus">BDU_6012</name>
</gene>
<evidence type="ECO:0000313" key="2">
    <source>
        <dbReference type="Proteomes" id="UP000000611"/>
    </source>
</evidence>
<dbReference type="EMBL" id="CP000986">
    <property type="protein sequence ID" value="ACH94099.1"/>
    <property type="molecule type" value="Genomic_DNA"/>
</dbReference>
<accession>B5RP13</accession>
<dbReference type="OrthoDB" id="352284at2"/>
<keyword evidence="2" id="KW-1185">Reference proteome</keyword>